<accession>A0A330I5V6</accession>
<dbReference type="OrthoDB" id="420651at2"/>
<organism evidence="3 4">
    <name type="scientific">Mesorhizobium hawassense</name>
    <dbReference type="NCBI Taxonomy" id="1209954"/>
    <lineage>
        <taxon>Bacteria</taxon>
        <taxon>Pseudomonadati</taxon>
        <taxon>Pseudomonadota</taxon>
        <taxon>Alphaproteobacteria</taxon>
        <taxon>Hyphomicrobiales</taxon>
        <taxon>Phyllobacteriaceae</taxon>
        <taxon>Mesorhizobium</taxon>
    </lineage>
</organism>
<comment type="caution">
    <text evidence="3">The sequence shown here is derived from an EMBL/GenBank/DDBJ whole genome shotgun (WGS) entry which is preliminary data.</text>
</comment>
<dbReference type="EMBL" id="QMBP01000001">
    <property type="protein sequence ID" value="RAZ92377.1"/>
    <property type="molecule type" value="Genomic_DNA"/>
</dbReference>
<reference evidence="4" key="1">
    <citation type="submission" date="2018-06" db="EMBL/GenBank/DDBJ databases">
        <authorList>
            <person name="Helene L.C."/>
            <person name="Dall'Agnol R."/>
            <person name="Delamuta J.R."/>
            <person name="Hungria M."/>
        </authorList>
    </citation>
    <scope>NUCLEOTIDE SEQUENCE [LARGE SCALE GENOMIC DNA]</scope>
    <source>
        <strain evidence="4">AC99b</strain>
    </source>
</reference>
<dbReference type="AlphaFoldDB" id="A0A330I5V6"/>
<dbReference type="SUPFAM" id="SSF56281">
    <property type="entry name" value="Metallo-hydrolase/oxidoreductase"/>
    <property type="match status" value="1"/>
</dbReference>
<dbReference type="Gene3D" id="3.60.15.10">
    <property type="entry name" value="Ribonuclease Z/Hydroxyacylglutathione hydrolase-like"/>
    <property type="match status" value="1"/>
</dbReference>
<gene>
    <name evidence="3" type="ORF">DPM33_00150</name>
</gene>
<dbReference type="CDD" id="cd16282">
    <property type="entry name" value="metallo-hydrolase-like_MBL-fold"/>
    <property type="match status" value="1"/>
</dbReference>
<keyword evidence="3" id="KW-0378">Hydrolase</keyword>
<sequence>MSEQQPNRPTPVVDPAALREIADGVWVIPDHRVPLVPNIGIVVGSHSALVVDTGMGRRNGQLVLETARRLAGTRELVLTLTHFHPEHGYGAEPFKGEAEILYNSEQARELADKGEAYLGMFRGMGPSIAEALDGTMLVEADTHYDDTSHEIDLGGRRAILRTWGKAHTRGDQIVFLPDDGILFTGDLAEEKTFPIFPWFPPEDTDIDADNWIAALDDCLILRPDIVVPGHGEIGGPEIVSGVRDYIANLGERVLAARRSGKASDEIIAELGPKIGGEHPDWHFPEWIDFAIRYHASLI</sequence>
<reference evidence="3 4" key="2">
    <citation type="submission" date="2018-07" db="EMBL/GenBank/DDBJ databases">
        <title>Diversity of Mesorhizobium strains in Brazil.</title>
        <authorList>
            <person name="Helene L.C.F."/>
            <person name="Dall'Agnol R."/>
            <person name="Delamuta J.R.M."/>
            <person name="Hungria M."/>
        </authorList>
    </citation>
    <scope>NUCLEOTIDE SEQUENCE [LARGE SCALE GENOMIC DNA]</scope>
    <source>
        <strain evidence="3 4">AC99b</strain>
    </source>
</reference>
<dbReference type="RefSeq" id="WP_112094903.1">
    <property type="nucleotide sequence ID" value="NZ_QMBP01000001.1"/>
</dbReference>
<dbReference type="Proteomes" id="UP000251558">
    <property type="component" value="Unassembled WGS sequence"/>
</dbReference>
<feature type="domain" description="Metallo-beta-lactamase" evidence="2">
    <location>
        <begin position="36"/>
        <end position="230"/>
    </location>
</feature>
<evidence type="ECO:0000259" key="2">
    <source>
        <dbReference type="SMART" id="SM00849"/>
    </source>
</evidence>
<dbReference type="GO" id="GO:0017001">
    <property type="term" value="P:antibiotic catabolic process"/>
    <property type="evidence" value="ECO:0007669"/>
    <property type="project" value="UniProtKB-ARBA"/>
</dbReference>
<comment type="similarity">
    <text evidence="1">Belongs to the metallo-beta-lactamase superfamily. Class-B beta-lactamase family.</text>
</comment>
<proteinExistence type="inferred from homology"/>
<dbReference type="PANTHER" id="PTHR42951">
    <property type="entry name" value="METALLO-BETA-LACTAMASE DOMAIN-CONTAINING"/>
    <property type="match status" value="1"/>
</dbReference>
<dbReference type="PANTHER" id="PTHR42951:SF4">
    <property type="entry name" value="ACYL-COENZYME A THIOESTERASE MBLAC2"/>
    <property type="match status" value="1"/>
</dbReference>
<keyword evidence="4" id="KW-1185">Reference proteome</keyword>
<evidence type="ECO:0000256" key="1">
    <source>
        <dbReference type="ARBA" id="ARBA00005250"/>
    </source>
</evidence>
<dbReference type="InterPro" id="IPR050855">
    <property type="entry name" value="NDM-1-like"/>
</dbReference>
<evidence type="ECO:0000313" key="3">
    <source>
        <dbReference type="EMBL" id="RAZ92377.1"/>
    </source>
</evidence>
<name>A0A330I5V6_9HYPH</name>
<protein>
    <submittedName>
        <fullName evidence="3">MBL fold metallo-hydrolase</fullName>
    </submittedName>
</protein>
<dbReference type="InterPro" id="IPR036866">
    <property type="entry name" value="RibonucZ/Hydroxyglut_hydro"/>
</dbReference>
<dbReference type="SMART" id="SM00849">
    <property type="entry name" value="Lactamase_B"/>
    <property type="match status" value="1"/>
</dbReference>
<dbReference type="GO" id="GO:0016787">
    <property type="term" value="F:hydrolase activity"/>
    <property type="evidence" value="ECO:0007669"/>
    <property type="project" value="UniProtKB-KW"/>
</dbReference>
<dbReference type="InterPro" id="IPR001279">
    <property type="entry name" value="Metallo-B-lactamas"/>
</dbReference>
<evidence type="ECO:0000313" key="4">
    <source>
        <dbReference type="Proteomes" id="UP000251558"/>
    </source>
</evidence>
<dbReference type="Pfam" id="PF00753">
    <property type="entry name" value="Lactamase_B"/>
    <property type="match status" value="1"/>
</dbReference>